<keyword evidence="4" id="KW-0645">Protease</keyword>
<evidence type="ECO:0000256" key="5">
    <source>
        <dbReference type="ARBA" id="ARBA00022786"/>
    </source>
</evidence>
<dbReference type="InterPro" id="IPR029346">
    <property type="entry name" value="USP_C"/>
</dbReference>
<proteinExistence type="inferred from homology"/>
<evidence type="ECO:0000256" key="6">
    <source>
        <dbReference type="ARBA" id="ARBA00022801"/>
    </source>
</evidence>
<dbReference type="AlphaFoldDB" id="A0A4S4D1W4"/>
<gene>
    <name evidence="9" type="ORF">TEA_010166</name>
</gene>
<keyword evidence="10" id="KW-1185">Reference proteome</keyword>
<dbReference type="Pfam" id="PF14533">
    <property type="entry name" value="USP7_C2"/>
    <property type="match status" value="2"/>
</dbReference>
<sequence length="399" mass="45426">MRVRVRERGGLTLIDDSFSSSLLFANGNGNDREDNANYCSTSDILYYEVLDIPLPELQGLKTLKVAFHHATKDEVVIYTIRLPKQSTVGDVINDLKGKVELSHPNVEFRLLEVFYHKIYEIENINDQYWTLRAEEGFIWFWDLGTSSTMESLQRNGVAHDYRVDEKGSNNGVDEVFADSLRLISLDAADVGAGSVRIPEEEKNLGPHDRLIHVYHFMKDTAQNQVIPEEEKNLGPHDRLIHVYHFMKDTAQNQVRVQNFGEPFFLVIHESETLAEVKVRIQKKLQHILHSLDMPPPALSHMCLRKNQREGEVHRFVQRELVFSLLSNRYAAVLIPEVNSETEASTLPLAAPGLTVSAAPEYVSAAPDFESVGVRNFMLYKKPKMENDAAIDDEKQGIDR</sequence>
<feature type="domain" description="Ubiquitin carboxyl-terminal hydrolase C-terminal" evidence="8">
    <location>
        <begin position="224"/>
        <end position="285"/>
    </location>
</feature>
<name>A0A4S4D1W4_CAMSN</name>
<accession>A0A4S4D1W4</accession>
<protein>
    <recommendedName>
        <fullName evidence="3">ubiquitinyl hydrolase 1</fullName>
        <ecNumber evidence="3">3.4.19.12</ecNumber>
    </recommendedName>
</protein>
<evidence type="ECO:0000256" key="7">
    <source>
        <dbReference type="ARBA" id="ARBA00022807"/>
    </source>
</evidence>
<evidence type="ECO:0000313" key="10">
    <source>
        <dbReference type="Proteomes" id="UP000306102"/>
    </source>
</evidence>
<keyword evidence="7" id="KW-0788">Thiol protease</keyword>
<comment type="similarity">
    <text evidence="2">Belongs to the peptidase C19 family.</text>
</comment>
<dbReference type="STRING" id="542762.A0A4S4D1W4"/>
<evidence type="ECO:0000256" key="1">
    <source>
        <dbReference type="ARBA" id="ARBA00000707"/>
    </source>
</evidence>
<comment type="catalytic activity">
    <reaction evidence="1">
        <text>Thiol-dependent hydrolysis of ester, thioester, amide, peptide and isopeptide bonds formed by the C-terminal Gly of ubiquitin (a 76-residue protein attached to proteins as an intracellular targeting signal).</text>
        <dbReference type="EC" id="3.4.19.12"/>
    </reaction>
</comment>
<dbReference type="EC" id="3.4.19.12" evidence="3"/>
<dbReference type="GO" id="GO:0004843">
    <property type="term" value="F:cysteine-type deubiquitinase activity"/>
    <property type="evidence" value="ECO:0007669"/>
    <property type="project" value="UniProtKB-EC"/>
</dbReference>
<dbReference type="GO" id="GO:0006508">
    <property type="term" value="P:proteolysis"/>
    <property type="evidence" value="ECO:0007669"/>
    <property type="project" value="UniProtKB-KW"/>
</dbReference>
<dbReference type="EMBL" id="SDRB02012978">
    <property type="protein sequence ID" value="THF96231.1"/>
    <property type="molecule type" value="Genomic_DNA"/>
</dbReference>
<keyword evidence="5" id="KW-0833">Ubl conjugation pathway</keyword>
<evidence type="ECO:0000256" key="4">
    <source>
        <dbReference type="ARBA" id="ARBA00022670"/>
    </source>
</evidence>
<evidence type="ECO:0000313" key="9">
    <source>
        <dbReference type="EMBL" id="THF96231.1"/>
    </source>
</evidence>
<keyword evidence="6" id="KW-0378">Hydrolase</keyword>
<comment type="caution">
    <text evidence="9">The sequence shown here is derived from an EMBL/GenBank/DDBJ whole genome shotgun (WGS) entry which is preliminary data.</text>
</comment>
<reference evidence="9 10" key="1">
    <citation type="journal article" date="2018" name="Proc. Natl. Acad. Sci. U.S.A.">
        <title>Draft genome sequence of Camellia sinensis var. sinensis provides insights into the evolution of the tea genome and tea quality.</title>
        <authorList>
            <person name="Wei C."/>
            <person name="Yang H."/>
            <person name="Wang S."/>
            <person name="Zhao J."/>
            <person name="Liu C."/>
            <person name="Gao L."/>
            <person name="Xia E."/>
            <person name="Lu Y."/>
            <person name="Tai Y."/>
            <person name="She G."/>
            <person name="Sun J."/>
            <person name="Cao H."/>
            <person name="Tong W."/>
            <person name="Gao Q."/>
            <person name="Li Y."/>
            <person name="Deng W."/>
            <person name="Jiang X."/>
            <person name="Wang W."/>
            <person name="Chen Q."/>
            <person name="Zhang S."/>
            <person name="Li H."/>
            <person name="Wu J."/>
            <person name="Wang P."/>
            <person name="Li P."/>
            <person name="Shi C."/>
            <person name="Zheng F."/>
            <person name="Jian J."/>
            <person name="Huang B."/>
            <person name="Shan D."/>
            <person name="Shi M."/>
            <person name="Fang C."/>
            <person name="Yue Y."/>
            <person name="Li F."/>
            <person name="Li D."/>
            <person name="Wei S."/>
            <person name="Han B."/>
            <person name="Jiang C."/>
            <person name="Yin Y."/>
            <person name="Xia T."/>
            <person name="Zhang Z."/>
            <person name="Bennetzen J.L."/>
            <person name="Zhao S."/>
            <person name="Wan X."/>
        </authorList>
    </citation>
    <scope>NUCLEOTIDE SEQUENCE [LARGE SCALE GENOMIC DNA]</scope>
    <source>
        <strain evidence="10">cv. Shuchazao</strain>
        <tissue evidence="9">Leaf</tissue>
    </source>
</reference>
<feature type="domain" description="Ubiquitin carboxyl-terminal hydrolase C-terminal" evidence="8">
    <location>
        <begin position="45"/>
        <end position="125"/>
    </location>
</feature>
<evidence type="ECO:0000256" key="2">
    <source>
        <dbReference type="ARBA" id="ARBA00009085"/>
    </source>
</evidence>
<organism evidence="9 10">
    <name type="scientific">Camellia sinensis var. sinensis</name>
    <name type="common">China tea</name>
    <dbReference type="NCBI Taxonomy" id="542762"/>
    <lineage>
        <taxon>Eukaryota</taxon>
        <taxon>Viridiplantae</taxon>
        <taxon>Streptophyta</taxon>
        <taxon>Embryophyta</taxon>
        <taxon>Tracheophyta</taxon>
        <taxon>Spermatophyta</taxon>
        <taxon>Magnoliopsida</taxon>
        <taxon>eudicotyledons</taxon>
        <taxon>Gunneridae</taxon>
        <taxon>Pentapetalae</taxon>
        <taxon>asterids</taxon>
        <taxon>Ericales</taxon>
        <taxon>Theaceae</taxon>
        <taxon>Camellia</taxon>
    </lineage>
</organism>
<dbReference type="Proteomes" id="UP000306102">
    <property type="component" value="Unassembled WGS sequence"/>
</dbReference>
<evidence type="ECO:0000259" key="8">
    <source>
        <dbReference type="Pfam" id="PF14533"/>
    </source>
</evidence>
<evidence type="ECO:0000256" key="3">
    <source>
        <dbReference type="ARBA" id="ARBA00012759"/>
    </source>
</evidence>